<dbReference type="SUPFAM" id="SSF55315">
    <property type="entry name" value="L30e-like"/>
    <property type="match status" value="1"/>
</dbReference>
<dbReference type="GeneID" id="108674809"/>
<dbReference type="GO" id="GO:0003723">
    <property type="term" value="F:RNA binding"/>
    <property type="evidence" value="ECO:0007669"/>
    <property type="project" value="InterPro"/>
</dbReference>
<dbReference type="AlphaFoldDB" id="A0A8B7NZI9"/>
<feature type="compositionally biased region" description="Basic and acidic residues" evidence="3">
    <location>
        <begin position="403"/>
        <end position="440"/>
    </location>
</feature>
<dbReference type="InterPro" id="IPR029064">
    <property type="entry name" value="Ribosomal_eL30-like_sf"/>
</dbReference>
<organism evidence="5 6">
    <name type="scientific">Hyalella azteca</name>
    <name type="common">Amphipod</name>
    <dbReference type="NCBI Taxonomy" id="294128"/>
    <lineage>
        <taxon>Eukaryota</taxon>
        <taxon>Metazoa</taxon>
        <taxon>Ecdysozoa</taxon>
        <taxon>Arthropoda</taxon>
        <taxon>Crustacea</taxon>
        <taxon>Multicrustacea</taxon>
        <taxon>Malacostraca</taxon>
        <taxon>Eumalacostraca</taxon>
        <taxon>Peracarida</taxon>
        <taxon>Amphipoda</taxon>
        <taxon>Senticaudata</taxon>
        <taxon>Talitrida</taxon>
        <taxon>Talitroidea</taxon>
        <taxon>Hyalellidae</taxon>
        <taxon>Hyalella</taxon>
    </lineage>
</organism>
<feature type="domain" description="tRNA/rRNA methyltransferase SpoU type" evidence="4">
    <location>
        <begin position="293"/>
        <end position="364"/>
    </location>
</feature>
<dbReference type="OrthoDB" id="270651at2759"/>
<name>A0A8B7NZI9_HYAAZ</name>
<dbReference type="SUPFAM" id="SSF75217">
    <property type="entry name" value="alpha/beta knot"/>
    <property type="match status" value="2"/>
</dbReference>
<feature type="compositionally biased region" description="Acidic residues" evidence="3">
    <location>
        <begin position="441"/>
        <end position="450"/>
    </location>
</feature>
<gene>
    <name evidence="6" type="primary">LOC108674809</name>
</gene>
<dbReference type="Proteomes" id="UP000694843">
    <property type="component" value="Unplaced"/>
</dbReference>
<evidence type="ECO:0000256" key="1">
    <source>
        <dbReference type="ARBA" id="ARBA00022603"/>
    </source>
</evidence>
<dbReference type="InterPro" id="IPR051259">
    <property type="entry name" value="rRNA_Methyltransferase"/>
</dbReference>
<dbReference type="GO" id="GO:0008173">
    <property type="term" value="F:RNA methyltransferase activity"/>
    <property type="evidence" value="ECO:0007669"/>
    <property type="project" value="InterPro"/>
</dbReference>
<reference evidence="6" key="1">
    <citation type="submission" date="2025-08" db="UniProtKB">
        <authorList>
            <consortium name="RefSeq"/>
        </authorList>
    </citation>
    <scope>IDENTIFICATION</scope>
    <source>
        <tissue evidence="6">Whole organism</tissue>
    </source>
</reference>
<evidence type="ECO:0000259" key="4">
    <source>
        <dbReference type="Pfam" id="PF00588"/>
    </source>
</evidence>
<feature type="region of interest" description="Disordered" evidence="3">
    <location>
        <begin position="377"/>
        <end position="450"/>
    </location>
</feature>
<dbReference type="PANTHER" id="PTHR43191">
    <property type="entry name" value="RRNA METHYLTRANSFERASE 3"/>
    <property type="match status" value="1"/>
</dbReference>
<dbReference type="Gene3D" id="3.30.1330.30">
    <property type="match status" value="1"/>
</dbReference>
<evidence type="ECO:0000313" key="5">
    <source>
        <dbReference type="Proteomes" id="UP000694843"/>
    </source>
</evidence>
<keyword evidence="2" id="KW-0808">Transferase</keyword>
<evidence type="ECO:0000256" key="2">
    <source>
        <dbReference type="ARBA" id="ARBA00022679"/>
    </source>
</evidence>
<dbReference type="OMA" id="CHRVIAM"/>
<dbReference type="InterPro" id="IPR001537">
    <property type="entry name" value="SpoU_MeTrfase"/>
</dbReference>
<dbReference type="Pfam" id="PF00588">
    <property type="entry name" value="SpoU_methylase"/>
    <property type="match status" value="1"/>
</dbReference>
<accession>A0A8B7NZI9</accession>
<keyword evidence="5" id="KW-1185">Reference proteome</keyword>
<evidence type="ECO:0000256" key="3">
    <source>
        <dbReference type="SAM" id="MobiDB-lite"/>
    </source>
</evidence>
<dbReference type="KEGG" id="hazt:108674809"/>
<dbReference type="GO" id="GO:0006396">
    <property type="term" value="P:RNA processing"/>
    <property type="evidence" value="ECO:0007669"/>
    <property type="project" value="InterPro"/>
</dbReference>
<sequence>MALLQRLNPCIMVYASINGIKFFPHSSLSSTLPVLQLQAILHAPMKDQPCRYYKKFHRRPIKINPAKQDEGKILLGDYVKKTSATFNKDVLEETKNLNKIVKATLEDTNLGRLKDEDRLLNHDFKSEQRKVPSEDNIDREVQHTDPDVQKALKAIKYVPLEEAPPQFRVLGSHCASRKLRHRYNVVLLEGHRLLQEAISAGLSPISVMYSRKNLLLKIMPKDMTTDEKIERLRAMNVFSTAYKKMSTWSSVVAGQGIMGVFNLSDLSAAYKLRQQPRVQKFTDSVHTPLGRRVTLVLDALREPGNVGALIRTAAGVGVSRVVLTKGCCDPWESKALRAGCGGHFSVEIRERVAWSRIYTAMSRYPCVYIADVGNSDREPLTDATMDENDRVAGGDNGRNYGNVKEERSADRLPRRESRIHGKKSKPDLSVREDVMRRGDTLDDEDEKDEAEEEKFFGDYIEVSEDGTEHYIDNSFLDEENLKKFSDVKLPQKLIHDISFFSPNIPESQDLVLVIGGETGLSNHAKKFALDNLGEQVSIPLHNSVDSLNTSVASGIILYEMWKQLQDACILGDKIDIEKSNP</sequence>
<evidence type="ECO:0000313" key="6">
    <source>
        <dbReference type="RefSeq" id="XP_018018271.1"/>
    </source>
</evidence>
<protein>
    <submittedName>
        <fullName evidence="6">rRNA methyltransferase 3, mitochondrial-like</fullName>
    </submittedName>
</protein>
<proteinExistence type="predicted"/>
<keyword evidence="1" id="KW-0489">Methyltransferase</keyword>
<dbReference type="GO" id="GO:0032259">
    <property type="term" value="P:methylation"/>
    <property type="evidence" value="ECO:0007669"/>
    <property type="project" value="UniProtKB-KW"/>
</dbReference>
<dbReference type="Gene3D" id="3.40.1280.10">
    <property type="match status" value="2"/>
</dbReference>
<dbReference type="InterPro" id="IPR029026">
    <property type="entry name" value="tRNA_m1G_MTases_N"/>
</dbReference>
<dbReference type="PANTHER" id="PTHR43191:SF2">
    <property type="entry name" value="RRNA METHYLTRANSFERASE 3, MITOCHONDRIAL"/>
    <property type="match status" value="1"/>
</dbReference>
<dbReference type="InterPro" id="IPR029028">
    <property type="entry name" value="Alpha/beta_knot_MTases"/>
</dbReference>
<dbReference type="RefSeq" id="XP_018018271.1">
    <property type="nucleotide sequence ID" value="XM_018162782.2"/>
</dbReference>